<name>A0A1I7SJ31_BURXY</name>
<evidence type="ECO:0000313" key="1">
    <source>
        <dbReference type="Proteomes" id="UP000095284"/>
    </source>
</evidence>
<dbReference type="WBParaSite" id="BXY_1305500.1">
    <property type="protein sequence ID" value="BXY_1305500.1"/>
    <property type="gene ID" value="BXY_1305500"/>
</dbReference>
<protein>
    <submittedName>
        <fullName evidence="2">tRNA (Guanosine(46)-N7)-methyltransferase TrmB</fullName>
    </submittedName>
</protein>
<sequence>YRRFYPQIYHQRFPEENHPLLKRLRNLFPRLNEKLMS</sequence>
<dbReference type="AlphaFoldDB" id="A0A1I7SJ31"/>
<reference evidence="2" key="1">
    <citation type="submission" date="2016-11" db="UniProtKB">
        <authorList>
            <consortium name="WormBaseParasite"/>
        </authorList>
    </citation>
    <scope>IDENTIFICATION</scope>
</reference>
<evidence type="ECO:0000313" key="2">
    <source>
        <dbReference type="WBParaSite" id="BXY_1305500.1"/>
    </source>
</evidence>
<organism evidence="1 2">
    <name type="scientific">Bursaphelenchus xylophilus</name>
    <name type="common">Pinewood nematode worm</name>
    <name type="synonym">Aphelenchoides xylophilus</name>
    <dbReference type="NCBI Taxonomy" id="6326"/>
    <lineage>
        <taxon>Eukaryota</taxon>
        <taxon>Metazoa</taxon>
        <taxon>Ecdysozoa</taxon>
        <taxon>Nematoda</taxon>
        <taxon>Chromadorea</taxon>
        <taxon>Rhabditida</taxon>
        <taxon>Tylenchina</taxon>
        <taxon>Tylenchomorpha</taxon>
        <taxon>Aphelenchoidea</taxon>
        <taxon>Aphelenchoididae</taxon>
        <taxon>Bursaphelenchus</taxon>
    </lineage>
</organism>
<dbReference type="Proteomes" id="UP000095284">
    <property type="component" value="Unplaced"/>
</dbReference>
<accession>A0A1I7SJ31</accession>
<proteinExistence type="predicted"/>